<sequence>MAPRLARIGAGGVAQAGRQSARALKERRMLTLLDRGDLFDVSLPLGLVCVLALASCLYTLLSIFALRRFPRENRDAAPRMAPSVTILKPLYGAEPRLADHLLTFCRQSYDGPVQILFGVHDPLDPAAAVARRIVNAVRAGEILGAPAGLTAELVIEPARHGVNGKVDNLINLSRAIAGEVVVLADSDIIVAPDYLSRLTAALEPEGVGAVTCLYRGVAMEGVWSRLCAMGVNYAFLPNVTTGLALNMAKPCVGATIALRREVLEQIGGFAPLKDQLADDFMLGALVRDLGLKVVVADFAVLHAHGERSFSDLWRQEMRWARTIRSLDPAGYFGTIVTHASGWGLLAMVFAGFAPSAALLFFAAVTCRVILHDEVDLRFPGQARPLHLTLLRDLLGFCVFWASYLPGQLYWRGQDFSLRDDGVMTPVEEERAEVAR</sequence>
<keyword evidence="6 9" id="KW-0812">Transmembrane</keyword>
<proteinExistence type="predicted"/>
<evidence type="ECO:0000256" key="7">
    <source>
        <dbReference type="ARBA" id="ARBA00022989"/>
    </source>
</evidence>
<keyword evidence="8 9" id="KW-0472">Membrane</keyword>
<comment type="caution">
    <text evidence="10">The sequence shown here is derived from an EMBL/GenBank/DDBJ whole genome shotgun (WGS) entry which is preliminary data.</text>
</comment>
<name>A0A2S6N7X9_9HYPH</name>
<dbReference type="PANTHER" id="PTHR12726">
    <property type="entry name" value="CERAMIDE GLUCOSYLTRANSFERASE"/>
    <property type="match status" value="1"/>
</dbReference>
<dbReference type="Pfam" id="PF13506">
    <property type="entry name" value="Glyco_transf_21"/>
    <property type="match status" value="1"/>
</dbReference>
<dbReference type="SUPFAM" id="SSF53448">
    <property type="entry name" value="Nucleotide-diphospho-sugar transferases"/>
    <property type="match status" value="1"/>
</dbReference>
<keyword evidence="4" id="KW-0328">Glycosyltransferase</keyword>
<evidence type="ECO:0000256" key="8">
    <source>
        <dbReference type="ARBA" id="ARBA00023136"/>
    </source>
</evidence>
<comment type="subcellular location">
    <subcellularLocation>
        <location evidence="1">Membrane</location>
        <topology evidence="1">Multi-pass membrane protein</topology>
    </subcellularLocation>
</comment>
<dbReference type="Gene3D" id="3.90.550.10">
    <property type="entry name" value="Spore Coat Polysaccharide Biosynthesis Protein SpsA, Chain A"/>
    <property type="match status" value="1"/>
</dbReference>
<keyword evidence="5" id="KW-0808">Transferase</keyword>
<dbReference type="AlphaFoldDB" id="A0A2S6N7X9"/>
<evidence type="ECO:0000256" key="1">
    <source>
        <dbReference type="ARBA" id="ARBA00004141"/>
    </source>
</evidence>
<feature type="transmembrane region" description="Helical" evidence="9">
    <location>
        <begin position="43"/>
        <end position="66"/>
    </location>
</feature>
<dbReference type="InterPro" id="IPR025993">
    <property type="entry name" value="Ceramide_glucosylTrfase"/>
</dbReference>
<evidence type="ECO:0000256" key="3">
    <source>
        <dbReference type="ARBA" id="ARBA00004991"/>
    </source>
</evidence>
<dbReference type="EMBL" id="NHSJ01000073">
    <property type="protein sequence ID" value="PPQ30723.1"/>
    <property type="molecule type" value="Genomic_DNA"/>
</dbReference>
<evidence type="ECO:0000256" key="5">
    <source>
        <dbReference type="ARBA" id="ARBA00022679"/>
    </source>
</evidence>
<keyword evidence="11" id="KW-1185">Reference proteome</keyword>
<comment type="pathway">
    <text evidence="3">Sphingolipid metabolism.</text>
</comment>
<organism evidence="10 11">
    <name type="scientific">Rhodoblastus sphagnicola</name>
    <dbReference type="NCBI Taxonomy" id="333368"/>
    <lineage>
        <taxon>Bacteria</taxon>
        <taxon>Pseudomonadati</taxon>
        <taxon>Pseudomonadota</taxon>
        <taxon>Alphaproteobacteria</taxon>
        <taxon>Hyphomicrobiales</taxon>
        <taxon>Rhodoblastaceae</taxon>
        <taxon>Rhodoblastus</taxon>
    </lineage>
</organism>
<reference evidence="10 11" key="1">
    <citation type="journal article" date="2018" name="Arch. Microbiol.">
        <title>New insights into the metabolic potential of the phototrophic purple bacterium Rhodopila globiformis DSM 161(T) from its draft genome sequence and evidence for a vanadium-dependent nitrogenase.</title>
        <authorList>
            <person name="Imhoff J.F."/>
            <person name="Rahn T."/>
            <person name="Kunzel S."/>
            <person name="Neulinger S.C."/>
        </authorList>
    </citation>
    <scope>NUCLEOTIDE SEQUENCE [LARGE SCALE GENOMIC DNA]</scope>
    <source>
        <strain evidence="10 11">DSM 16996</strain>
    </source>
</reference>
<evidence type="ECO:0000313" key="10">
    <source>
        <dbReference type="EMBL" id="PPQ30723.1"/>
    </source>
</evidence>
<dbReference type="CDD" id="cd02520">
    <property type="entry name" value="Glucosylceramide_synthase"/>
    <property type="match status" value="1"/>
</dbReference>
<protein>
    <recommendedName>
        <fullName evidence="12">Glycosyl transferase</fullName>
    </recommendedName>
</protein>
<accession>A0A2S6N7X9</accession>
<feature type="transmembrane region" description="Helical" evidence="9">
    <location>
        <begin position="344"/>
        <end position="370"/>
    </location>
</feature>
<dbReference type="PANTHER" id="PTHR12726:SF0">
    <property type="entry name" value="CERAMIDE GLUCOSYLTRANSFERASE"/>
    <property type="match status" value="1"/>
</dbReference>
<evidence type="ECO:0000256" key="6">
    <source>
        <dbReference type="ARBA" id="ARBA00022692"/>
    </source>
</evidence>
<dbReference type="Proteomes" id="UP000239089">
    <property type="component" value="Unassembled WGS sequence"/>
</dbReference>
<dbReference type="InterPro" id="IPR017835">
    <property type="entry name" value="Hopen-assoc_HpnI"/>
</dbReference>
<evidence type="ECO:0008006" key="12">
    <source>
        <dbReference type="Google" id="ProtNLM"/>
    </source>
</evidence>
<evidence type="ECO:0000256" key="9">
    <source>
        <dbReference type="SAM" id="Phobius"/>
    </source>
</evidence>
<evidence type="ECO:0000256" key="2">
    <source>
        <dbReference type="ARBA" id="ARBA00004760"/>
    </source>
</evidence>
<dbReference type="GO" id="GO:0016020">
    <property type="term" value="C:membrane"/>
    <property type="evidence" value="ECO:0007669"/>
    <property type="project" value="UniProtKB-SubCell"/>
</dbReference>
<evidence type="ECO:0000313" key="11">
    <source>
        <dbReference type="Proteomes" id="UP000239089"/>
    </source>
</evidence>
<comment type="pathway">
    <text evidence="2">Lipid metabolism; sphingolipid metabolism.</text>
</comment>
<dbReference type="InterPro" id="IPR029044">
    <property type="entry name" value="Nucleotide-diphossugar_trans"/>
</dbReference>
<evidence type="ECO:0000256" key="4">
    <source>
        <dbReference type="ARBA" id="ARBA00022676"/>
    </source>
</evidence>
<dbReference type="NCBIfam" id="TIGR03472">
    <property type="entry name" value="HpnI"/>
    <property type="match status" value="1"/>
</dbReference>
<dbReference type="GO" id="GO:0006679">
    <property type="term" value="P:glucosylceramide biosynthetic process"/>
    <property type="evidence" value="ECO:0007669"/>
    <property type="project" value="TreeGrafter"/>
</dbReference>
<dbReference type="GO" id="GO:0008120">
    <property type="term" value="F:ceramide glucosyltransferase activity"/>
    <property type="evidence" value="ECO:0007669"/>
    <property type="project" value="TreeGrafter"/>
</dbReference>
<keyword evidence="7 9" id="KW-1133">Transmembrane helix</keyword>
<gene>
    <name evidence="10" type="ORF">CCR94_11705</name>
</gene>